<dbReference type="EMBL" id="MWBO01000025">
    <property type="protein sequence ID" value="OQA52650.1"/>
    <property type="molecule type" value="Genomic_DNA"/>
</dbReference>
<name>A0A1V5SDP9_9BACT</name>
<organism evidence="1">
    <name type="scientific">candidate division WS2 bacterium ADurb.Bin280</name>
    <dbReference type="NCBI Taxonomy" id="1852829"/>
    <lineage>
        <taxon>Bacteria</taxon>
        <taxon>candidate division WS2</taxon>
    </lineage>
</organism>
<protein>
    <submittedName>
        <fullName evidence="1">Uncharacterized protein</fullName>
    </submittedName>
</protein>
<dbReference type="Proteomes" id="UP000485367">
    <property type="component" value="Unassembled WGS sequence"/>
</dbReference>
<sequence length="100" mass="10892">MGGREPFDHLSEAQQEMIESLLGTLGDVPSGYLVEDDGSGPTSMAAKFMYPDGFLRSVAKTLGCMCEAVGATVKHFETTSRTWVRSGENYVDIGLHFLEN</sequence>
<accession>A0A1V5SDP9</accession>
<proteinExistence type="predicted"/>
<reference evidence="1" key="1">
    <citation type="submission" date="2017-02" db="EMBL/GenBank/DDBJ databases">
        <title>Delving into the versatile metabolic prowess of the omnipresent phylum Bacteroidetes.</title>
        <authorList>
            <person name="Nobu M.K."/>
            <person name="Mei R."/>
            <person name="Narihiro T."/>
            <person name="Kuroda K."/>
            <person name="Liu W.-T."/>
        </authorList>
    </citation>
    <scope>NUCLEOTIDE SEQUENCE</scope>
    <source>
        <strain evidence="1">ADurb.Bin280</strain>
    </source>
</reference>
<gene>
    <name evidence="1" type="ORF">BWY43_00383</name>
</gene>
<dbReference type="AlphaFoldDB" id="A0A1V5SDP9"/>
<evidence type="ECO:0000313" key="1">
    <source>
        <dbReference type="EMBL" id="OQA52650.1"/>
    </source>
</evidence>
<comment type="caution">
    <text evidence="1">The sequence shown here is derived from an EMBL/GenBank/DDBJ whole genome shotgun (WGS) entry which is preliminary data.</text>
</comment>